<dbReference type="Proteomes" id="UP000316217">
    <property type="component" value="Unassembled WGS sequence"/>
</dbReference>
<evidence type="ECO:0000256" key="1">
    <source>
        <dbReference type="ARBA" id="ARBA00008427"/>
    </source>
</evidence>
<reference evidence="8 10" key="2">
    <citation type="journal article" date="2019" name="Nat. Microbiol.">
        <title>Wide diversity of methane and short-chain alkane metabolisms in uncultured archaea.</title>
        <authorList>
            <person name="Borrel G."/>
            <person name="Adam P.S."/>
            <person name="McKay L.J."/>
            <person name="Chen L.X."/>
            <person name="Sierra-Garcia I.N."/>
            <person name="Sieber C.M."/>
            <person name="Letourneur Q."/>
            <person name="Ghozlane A."/>
            <person name="Andersen G.L."/>
            <person name="Li W.J."/>
            <person name="Hallam S.J."/>
            <person name="Muyzer G."/>
            <person name="de Oliveira V.M."/>
            <person name="Inskeep W.P."/>
            <person name="Banfield J.F."/>
            <person name="Gribaldo S."/>
        </authorList>
    </citation>
    <scope>NUCLEOTIDE SEQUENCE [LARGE SCALE GENOMIC DNA]</scope>
    <source>
        <strain evidence="8">NM4</strain>
    </source>
</reference>
<dbReference type="PANTHER" id="PTHR20981">
    <property type="entry name" value="60S RIBOSOMAL PROTEIN L21"/>
    <property type="match status" value="1"/>
</dbReference>
<dbReference type="EMBL" id="RCOS01000062">
    <property type="protein sequence ID" value="RSN76178.1"/>
    <property type="molecule type" value="Genomic_DNA"/>
</dbReference>
<dbReference type="FunFam" id="2.30.30.70:FF:000001">
    <property type="entry name" value="60S ribosomal protein L21"/>
    <property type="match status" value="1"/>
</dbReference>
<dbReference type="InterPro" id="IPR001147">
    <property type="entry name" value="Ribosomal_eL21"/>
</dbReference>
<dbReference type="SUPFAM" id="SSF50104">
    <property type="entry name" value="Translation proteins SH3-like domain"/>
    <property type="match status" value="1"/>
</dbReference>
<dbReference type="Pfam" id="PF01157">
    <property type="entry name" value="Ribosomal_L21e"/>
    <property type="match status" value="1"/>
</dbReference>
<comment type="caution">
    <text evidence="7">The sequence shown here is derived from an EMBL/GenBank/DDBJ whole genome shotgun (WGS) entry which is preliminary data.</text>
</comment>
<dbReference type="EMBL" id="RXII01000102">
    <property type="protein sequence ID" value="RZN59674.1"/>
    <property type="molecule type" value="Genomic_DNA"/>
</dbReference>
<sequence>MGNRSRGFLSRSRGFLSKAPREKGMPPVNRFVQEFNVGDKVVIDVEPSVRKGMPHKRYQGKVGIVAGKRGRAFIVDVKLGDKVKRLIVNPVHLKEHKE</sequence>
<evidence type="ECO:0000313" key="8">
    <source>
        <dbReference type="EMBL" id="RZN59674.1"/>
    </source>
</evidence>
<evidence type="ECO:0000313" key="7">
    <source>
        <dbReference type="EMBL" id="RSN76178.1"/>
    </source>
</evidence>
<keyword evidence="2 5" id="KW-0689">Ribosomal protein</keyword>
<evidence type="ECO:0000256" key="6">
    <source>
        <dbReference type="SAM" id="MobiDB-lite"/>
    </source>
</evidence>
<dbReference type="InterPro" id="IPR018259">
    <property type="entry name" value="Ribosomal_eL21_CS"/>
</dbReference>
<dbReference type="Proteomes" id="UP000277582">
    <property type="component" value="Unassembled WGS sequence"/>
</dbReference>
<proteinExistence type="inferred from homology"/>
<dbReference type="HAMAP" id="MF_00369">
    <property type="entry name" value="Ribosomal_eL21"/>
    <property type="match status" value="1"/>
</dbReference>
<dbReference type="OrthoDB" id="6295at2157"/>
<dbReference type="GO" id="GO:0005840">
    <property type="term" value="C:ribosome"/>
    <property type="evidence" value="ECO:0007669"/>
    <property type="project" value="UniProtKB-KW"/>
</dbReference>
<dbReference type="InterPro" id="IPR008991">
    <property type="entry name" value="Translation_prot_SH3-like_sf"/>
</dbReference>
<name>A0A429GQN7_9CREN</name>
<dbReference type="AlphaFoldDB" id="A0A429GQN7"/>
<gene>
    <name evidence="5" type="primary">rpl21e</name>
    <name evidence="7" type="ORF">D6D85_04285</name>
    <name evidence="8" type="ORF">EF810_06550</name>
</gene>
<evidence type="ECO:0000256" key="5">
    <source>
        <dbReference type="HAMAP-Rule" id="MF_00369"/>
    </source>
</evidence>
<dbReference type="GO" id="GO:0003735">
    <property type="term" value="F:structural constituent of ribosome"/>
    <property type="evidence" value="ECO:0007669"/>
    <property type="project" value="InterPro"/>
</dbReference>
<dbReference type="RefSeq" id="WP_125670801.1">
    <property type="nucleotide sequence ID" value="NZ_RCOS01000062.1"/>
</dbReference>
<evidence type="ECO:0000313" key="9">
    <source>
        <dbReference type="Proteomes" id="UP000277582"/>
    </source>
</evidence>
<accession>A0A429GQN7</accession>
<reference evidence="7 9" key="1">
    <citation type="submission" date="2018-10" db="EMBL/GenBank/DDBJ databases">
        <title>Co-occurring genomic capacity for anaerobic methane metabolism and dissimilatory sulfite reduction discovered in the Korarchaeota.</title>
        <authorList>
            <person name="Mckay L.J."/>
            <person name="Dlakic M."/>
            <person name="Fields M.W."/>
            <person name="Delmont T.O."/>
            <person name="Eren A.M."/>
            <person name="Jay Z.J."/>
            <person name="Klingelsmith K.B."/>
            <person name="Rusch D.B."/>
            <person name="Inskeep W.P."/>
        </authorList>
    </citation>
    <scope>NUCLEOTIDE SEQUENCE [LARGE SCALE GENOMIC DNA]</scope>
    <source>
        <strain evidence="7 9">MDKW</strain>
    </source>
</reference>
<comment type="similarity">
    <text evidence="1 5">Belongs to the eukaryotic ribosomal protein eL21 family.</text>
</comment>
<evidence type="ECO:0000256" key="4">
    <source>
        <dbReference type="ARBA" id="ARBA00035219"/>
    </source>
</evidence>
<evidence type="ECO:0000313" key="10">
    <source>
        <dbReference type="Proteomes" id="UP000316217"/>
    </source>
</evidence>
<dbReference type="InterPro" id="IPR036948">
    <property type="entry name" value="Ribosomal_eL21_sf"/>
</dbReference>
<dbReference type="GO" id="GO:1990904">
    <property type="term" value="C:ribonucleoprotein complex"/>
    <property type="evidence" value="ECO:0007669"/>
    <property type="project" value="UniProtKB-KW"/>
</dbReference>
<feature type="region of interest" description="Disordered" evidence="6">
    <location>
        <begin position="1"/>
        <end position="24"/>
    </location>
</feature>
<dbReference type="GO" id="GO:0006412">
    <property type="term" value="P:translation"/>
    <property type="evidence" value="ECO:0007669"/>
    <property type="project" value="UniProtKB-UniRule"/>
</dbReference>
<dbReference type="InterPro" id="IPR022856">
    <property type="entry name" value="Ribosomal_eL21_arc"/>
</dbReference>
<keyword evidence="9" id="KW-1185">Reference proteome</keyword>
<dbReference type="Gene3D" id="2.30.30.70">
    <property type="entry name" value="Ribosomal protein L21"/>
    <property type="match status" value="1"/>
</dbReference>
<evidence type="ECO:0000256" key="2">
    <source>
        <dbReference type="ARBA" id="ARBA00022980"/>
    </source>
</evidence>
<keyword evidence="3 5" id="KW-0687">Ribonucleoprotein</keyword>
<evidence type="ECO:0000256" key="3">
    <source>
        <dbReference type="ARBA" id="ARBA00023274"/>
    </source>
</evidence>
<protein>
    <recommendedName>
        <fullName evidence="4 5">Large ribosomal subunit protein eL21</fullName>
    </recommendedName>
</protein>
<organism evidence="7 9">
    <name type="scientific">Candidatus Methanodesulfokora washburnensis</name>
    <dbReference type="NCBI Taxonomy" id="2478471"/>
    <lineage>
        <taxon>Archaea</taxon>
        <taxon>Thermoproteota</taxon>
        <taxon>Candidatus Korarchaeia</taxon>
        <taxon>Candidatus Korarchaeia incertae sedis</taxon>
        <taxon>Candidatus Methanodesulfokora</taxon>
    </lineage>
</organism>
<feature type="compositionally biased region" description="Low complexity" evidence="6">
    <location>
        <begin position="1"/>
        <end position="17"/>
    </location>
</feature>
<dbReference type="NCBIfam" id="NF003303">
    <property type="entry name" value="PRK04306.1"/>
    <property type="match status" value="1"/>
</dbReference>
<dbReference type="PROSITE" id="PS01171">
    <property type="entry name" value="RIBOSOMAL_L21E"/>
    <property type="match status" value="1"/>
</dbReference>